<feature type="domain" description="Carbohydrate kinase PfkB" evidence="1">
    <location>
        <begin position="59"/>
        <end position="331"/>
    </location>
</feature>
<dbReference type="SUPFAM" id="SSF46785">
    <property type="entry name" value="Winged helix' DNA-binding domain"/>
    <property type="match status" value="1"/>
</dbReference>
<dbReference type="SUPFAM" id="SSF53613">
    <property type="entry name" value="Ribokinase-like"/>
    <property type="match status" value="1"/>
</dbReference>
<dbReference type="Pfam" id="PF13412">
    <property type="entry name" value="HTH_24"/>
    <property type="match status" value="1"/>
</dbReference>
<keyword evidence="2" id="KW-0808">Transferase</keyword>
<dbReference type="InterPro" id="IPR036388">
    <property type="entry name" value="WH-like_DNA-bd_sf"/>
</dbReference>
<organism evidence="2 3">
    <name type="scientific">Bacillus daqingensis</name>
    <dbReference type="NCBI Taxonomy" id="872396"/>
    <lineage>
        <taxon>Bacteria</taxon>
        <taxon>Bacillati</taxon>
        <taxon>Bacillota</taxon>
        <taxon>Bacilli</taxon>
        <taxon>Bacillales</taxon>
        <taxon>Bacillaceae</taxon>
        <taxon>Bacillus</taxon>
    </lineage>
</organism>
<dbReference type="CDD" id="cd01941">
    <property type="entry name" value="YeiC_kinase_like"/>
    <property type="match status" value="1"/>
</dbReference>
<evidence type="ECO:0000259" key="1">
    <source>
        <dbReference type="Pfam" id="PF00294"/>
    </source>
</evidence>
<evidence type="ECO:0000313" key="3">
    <source>
        <dbReference type="Proteomes" id="UP001595896"/>
    </source>
</evidence>
<dbReference type="Proteomes" id="UP001595896">
    <property type="component" value="Unassembled WGS sequence"/>
</dbReference>
<dbReference type="InterPro" id="IPR011611">
    <property type="entry name" value="PfkB_dom"/>
</dbReference>
<dbReference type="InterPro" id="IPR029056">
    <property type="entry name" value="Ribokinase-like"/>
</dbReference>
<proteinExistence type="predicted"/>
<protein>
    <submittedName>
        <fullName evidence="2">Carbohydrate kinase</fullName>
    </submittedName>
</protein>
<evidence type="ECO:0000313" key="2">
    <source>
        <dbReference type="EMBL" id="MFC4738301.1"/>
    </source>
</evidence>
<reference evidence="3" key="1">
    <citation type="journal article" date="2019" name="Int. J. Syst. Evol. Microbiol.">
        <title>The Global Catalogue of Microorganisms (GCM) 10K type strain sequencing project: providing services to taxonomists for standard genome sequencing and annotation.</title>
        <authorList>
            <consortium name="The Broad Institute Genomics Platform"/>
            <consortium name="The Broad Institute Genome Sequencing Center for Infectious Disease"/>
            <person name="Wu L."/>
            <person name="Ma J."/>
        </authorList>
    </citation>
    <scope>NUCLEOTIDE SEQUENCE [LARGE SCALE GENOMIC DNA]</scope>
    <source>
        <strain evidence="3">JCM 12165</strain>
    </source>
</reference>
<dbReference type="EMBL" id="JBHSGK010000021">
    <property type="protein sequence ID" value="MFC4738301.1"/>
    <property type="molecule type" value="Genomic_DNA"/>
</dbReference>
<dbReference type="Gene3D" id="3.40.1190.20">
    <property type="match status" value="1"/>
</dbReference>
<dbReference type="PANTHER" id="PTHR42909:SF4">
    <property type="entry name" value="CARBOHYDRATE KINASE, PFKB FAMILY"/>
    <property type="match status" value="1"/>
</dbReference>
<keyword evidence="2" id="KW-0418">Kinase</keyword>
<dbReference type="RefSeq" id="WP_377910886.1">
    <property type="nucleotide sequence ID" value="NZ_JBHSGK010000021.1"/>
</dbReference>
<dbReference type="Pfam" id="PF00294">
    <property type="entry name" value="PfkB"/>
    <property type="match status" value="1"/>
</dbReference>
<gene>
    <name evidence="2" type="ORF">ACFO4L_17145</name>
</gene>
<dbReference type="GO" id="GO:0016301">
    <property type="term" value="F:kinase activity"/>
    <property type="evidence" value="ECO:0007669"/>
    <property type="project" value="UniProtKB-KW"/>
</dbReference>
<dbReference type="PANTHER" id="PTHR42909">
    <property type="entry name" value="ZGC:136858"/>
    <property type="match status" value="1"/>
</dbReference>
<dbReference type="Gene3D" id="1.10.10.10">
    <property type="entry name" value="Winged helix-like DNA-binding domain superfamily/Winged helix DNA-binding domain"/>
    <property type="match status" value="1"/>
</dbReference>
<comment type="caution">
    <text evidence="2">The sequence shown here is derived from an EMBL/GenBank/DDBJ whole genome shotgun (WGS) entry which is preliminary data.</text>
</comment>
<accession>A0ABV9P161</accession>
<keyword evidence="3" id="KW-1185">Reference proteome</keyword>
<dbReference type="InterPro" id="IPR036390">
    <property type="entry name" value="WH_DNA-bd_sf"/>
</dbReference>
<name>A0ABV9P161_9BACI</name>
<sequence>MDKKQQILEAVKQNPFISQKELAEKTGLSRSAAAGYISTLIKEGILAGKAYIVNEPAGVFCLGGANLDRKLTADAFQMYDSNPVTSSESPGGVARNLCVNLNQLGQRASLMTVTGADAAAEKVIASLPDSGHVVKQLRGESTGTYTVVLDGRHEMLFALADMDIYDAFTPEVLEEEKGRLKHAPVLVADTNLPKQTLCRLAQWKRPEQKLVLIPVSAAKMDRVPDTLSGYDLIVLNRLEAEALTKGGAENLLELGVKEAVITDGLRPVQYVTEEGVEQFPVPASERLVDVTGAGDAFASVLIQALARKQPIREVLPHALHIAKQVVESEESSIRSR</sequence>